<evidence type="ECO:0000256" key="1">
    <source>
        <dbReference type="SAM" id="MobiDB-lite"/>
    </source>
</evidence>
<dbReference type="EMBL" id="LMYN01000186">
    <property type="protein sequence ID" value="KRZ98981.1"/>
    <property type="molecule type" value="Genomic_DNA"/>
</dbReference>
<feature type="compositionally biased region" description="Basic residues" evidence="1">
    <location>
        <begin position="192"/>
        <end position="202"/>
    </location>
</feature>
<accession>A0A0V1PRX3</accession>
<gene>
    <name evidence="2" type="ORF">AC631_05260</name>
</gene>
<dbReference type="PANTHER" id="PTHR23149:SF26">
    <property type="entry name" value="PROTEIN TMA23"/>
    <property type="match status" value="1"/>
</dbReference>
<dbReference type="PANTHER" id="PTHR23149">
    <property type="entry name" value="G PATCH DOMAIN CONTAINING PROTEIN"/>
    <property type="match status" value="1"/>
</dbReference>
<organism evidence="2 3">
    <name type="scientific">Debaryomyces fabryi</name>
    <dbReference type="NCBI Taxonomy" id="58627"/>
    <lineage>
        <taxon>Eukaryota</taxon>
        <taxon>Fungi</taxon>
        <taxon>Dikarya</taxon>
        <taxon>Ascomycota</taxon>
        <taxon>Saccharomycotina</taxon>
        <taxon>Pichiomycetes</taxon>
        <taxon>Debaryomycetaceae</taxon>
        <taxon>Debaryomyces</taxon>
    </lineage>
</organism>
<dbReference type="RefSeq" id="XP_015465084.1">
    <property type="nucleotide sequence ID" value="XM_015614089.1"/>
</dbReference>
<comment type="caution">
    <text evidence="2">The sequence shown here is derived from an EMBL/GenBank/DDBJ whole genome shotgun (WGS) entry which is preliminary data.</text>
</comment>
<feature type="region of interest" description="Disordered" evidence="1">
    <location>
        <begin position="133"/>
        <end position="251"/>
    </location>
</feature>
<feature type="compositionally biased region" description="Basic and acidic residues" evidence="1">
    <location>
        <begin position="143"/>
        <end position="152"/>
    </location>
</feature>
<feature type="compositionally biased region" description="Basic and acidic residues" evidence="1">
    <location>
        <begin position="203"/>
        <end position="215"/>
    </location>
</feature>
<dbReference type="OrthoDB" id="3366546at2759"/>
<reference evidence="2 3" key="1">
    <citation type="submission" date="2015-11" db="EMBL/GenBank/DDBJ databases">
        <title>The genome of Debaryomyces fabryi.</title>
        <authorList>
            <person name="Tafer H."/>
            <person name="Lopandic K."/>
        </authorList>
    </citation>
    <scope>NUCLEOTIDE SEQUENCE [LARGE SCALE GENOMIC DNA]</scope>
    <source>
        <strain evidence="2 3">CBS 789</strain>
    </source>
</reference>
<dbReference type="InterPro" id="IPR050656">
    <property type="entry name" value="PINX1"/>
</dbReference>
<keyword evidence="3" id="KW-1185">Reference proteome</keyword>
<evidence type="ECO:0000313" key="2">
    <source>
        <dbReference type="EMBL" id="KRZ98981.1"/>
    </source>
</evidence>
<name>A0A0V1PRX3_9ASCO</name>
<protein>
    <submittedName>
        <fullName evidence="2">Uncharacterized protein</fullName>
    </submittedName>
</protein>
<sequence length="251" mass="28304">MDAKIYLQSYGWKEGEALKQGGLKKPILVKHKKDTKGLGHDSNDAEAWWERLFDGQLKNLEVKNGSAGSVSFEQNSESVVKDVRKANSPLYRMFVKGTGLAGTVGKTKHTQVKSTKIDASKVFDAVTENLKGNETTNSKKSKKDKEMKAKKDSRNKKSKKDKKDKTEKKTEKVKKSKNLKSDKTEIDTKERKKEKKSKKIKSDKKAKSSKEDGKVRTSTASKSEKKRKREDKVDKCDTSSSKKKKRLATSD</sequence>
<proteinExistence type="predicted"/>
<feature type="compositionally biased region" description="Basic residues" evidence="1">
    <location>
        <begin position="241"/>
        <end position="251"/>
    </location>
</feature>
<dbReference type="Proteomes" id="UP000054251">
    <property type="component" value="Unassembled WGS sequence"/>
</dbReference>
<feature type="compositionally biased region" description="Basic and acidic residues" evidence="1">
    <location>
        <begin position="179"/>
        <end position="191"/>
    </location>
</feature>
<dbReference type="AlphaFoldDB" id="A0A0V1PRX3"/>
<dbReference type="GeneID" id="26842269"/>
<evidence type="ECO:0000313" key="3">
    <source>
        <dbReference type="Proteomes" id="UP000054251"/>
    </source>
</evidence>
<feature type="compositionally biased region" description="Basic and acidic residues" evidence="1">
    <location>
        <begin position="161"/>
        <end position="170"/>
    </location>
</feature>